<gene>
    <name evidence="1" type="ORF">BPAG_LOCUS11726</name>
</gene>
<organism evidence="3">
    <name type="scientific">Brugia pahangi</name>
    <name type="common">Filarial nematode worm</name>
    <dbReference type="NCBI Taxonomy" id="6280"/>
    <lineage>
        <taxon>Eukaryota</taxon>
        <taxon>Metazoa</taxon>
        <taxon>Ecdysozoa</taxon>
        <taxon>Nematoda</taxon>
        <taxon>Chromadorea</taxon>
        <taxon>Rhabditida</taxon>
        <taxon>Spirurina</taxon>
        <taxon>Spiruromorpha</taxon>
        <taxon>Filarioidea</taxon>
        <taxon>Onchocercidae</taxon>
        <taxon>Brugia</taxon>
    </lineage>
</organism>
<proteinExistence type="predicted"/>
<dbReference type="Proteomes" id="UP000278627">
    <property type="component" value="Unassembled WGS sequence"/>
</dbReference>
<keyword evidence="2" id="KW-1185">Reference proteome</keyword>
<reference evidence="1 2" key="2">
    <citation type="submission" date="2018-11" db="EMBL/GenBank/DDBJ databases">
        <authorList>
            <consortium name="Pathogen Informatics"/>
        </authorList>
    </citation>
    <scope>NUCLEOTIDE SEQUENCE [LARGE SCALE GENOMIC DNA]</scope>
</reference>
<name>A0A0N4TSS8_BRUPA</name>
<accession>A0A0N4TSS8</accession>
<evidence type="ECO:0000313" key="1">
    <source>
        <dbReference type="EMBL" id="VDN92912.1"/>
    </source>
</evidence>
<evidence type="ECO:0000313" key="3">
    <source>
        <dbReference type="WBParaSite" id="BPAG_0001176401-mRNA-1"/>
    </source>
</evidence>
<protein>
    <submittedName>
        <fullName evidence="1 3">Uncharacterized protein</fullName>
    </submittedName>
</protein>
<dbReference type="EMBL" id="UZAD01013245">
    <property type="protein sequence ID" value="VDN92912.1"/>
    <property type="molecule type" value="Genomic_DNA"/>
</dbReference>
<dbReference type="AlphaFoldDB" id="A0A0N4TSS8"/>
<evidence type="ECO:0000313" key="2">
    <source>
        <dbReference type="Proteomes" id="UP000278627"/>
    </source>
</evidence>
<sequence length="89" mass="10539">MDGKQNEKHDPRRHYHNLRDYGVCSEASELQLYSRSRVISRGRERRRERKVRTTAIGHRVGERQLALLTTGYVPRAHYPQGHSALRLFR</sequence>
<reference evidence="3" key="1">
    <citation type="submission" date="2017-02" db="UniProtKB">
        <authorList>
            <consortium name="WormBaseParasite"/>
        </authorList>
    </citation>
    <scope>IDENTIFICATION</scope>
</reference>
<dbReference type="WBParaSite" id="BPAG_0001176401-mRNA-1">
    <property type="protein sequence ID" value="BPAG_0001176401-mRNA-1"/>
    <property type="gene ID" value="BPAG_0001176401"/>
</dbReference>